<keyword evidence="10" id="KW-1185">Reference proteome</keyword>
<keyword evidence="4 8" id="KW-0812">Transmembrane</keyword>
<dbReference type="AlphaFoldDB" id="F2JNI8"/>
<comment type="similarity">
    <text evidence="2 7">Belongs to the membrane-bound acyltransferase family.</text>
</comment>
<feature type="transmembrane region" description="Helical" evidence="8">
    <location>
        <begin position="361"/>
        <end position="383"/>
    </location>
</feature>
<evidence type="ECO:0000256" key="1">
    <source>
        <dbReference type="ARBA" id="ARBA00004651"/>
    </source>
</evidence>
<evidence type="ECO:0000256" key="4">
    <source>
        <dbReference type="ARBA" id="ARBA00022692"/>
    </source>
</evidence>
<keyword evidence="7" id="KW-0012">Acyltransferase</keyword>
<feature type="transmembrane region" description="Helical" evidence="8">
    <location>
        <begin position="30"/>
        <end position="45"/>
    </location>
</feature>
<feature type="transmembrane region" description="Helical" evidence="8">
    <location>
        <begin position="403"/>
        <end position="424"/>
    </location>
</feature>
<dbReference type="EMBL" id="CP002582">
    <property type="protein sequence ID" value="ADZ84764.1"/>
    <property type="molecule type" value="Genomic_DNA"/>
</dbReference>
<protein>
    <submittedName>
        <fullName evidence="9">Membrane bound O-acyl transferase MBOAT family protein</fullName>
    </submittedName>
</protein>
<keyword evidence="3 7" id="KW-1003">Cell membrane</keyword>
<dbReference type="HOGENOM" id="CLU_025255_1_3_9"/>
<feature type="transmembrane region" description="Helical" evidence="8">
    <location>
        <begin position="444"/>
        <end position="462"/>
    </location>
</feature>
<dbReference type="GO" id="GO:0016746">
    <property type="term" value="F:acyltransferase activity"/>
    <property type="evidence" value="ECO:0007669"/>
    <property type="project" value="UniProtKB-KW"/>
</dbReference>
<evidence type="ECO:0000313" key="9">
    <source>
        <dbReference type="EMBL" id="ADZ84764.1"/>
    </source>
</evidence>
<feature type="transmembrane region" description="Helical" evidence="8">
    <location>
        <begin position="79"/>
        <end position="98"/>
    </location>
</feature>
<keyword evidence="7 9" id="KW-0808">Transferase</keyword>
<sequence length="474" mass="53812">MLFSSTIFLFVFLPVVLLLYYGVTKKQNSRNLLLLISSLIFYAWGEPKFVLVMLLCIGANYVFGYFIDKYRGQQSKTTPILVGMLVFNLSILGIFKYAGFIVENLNNLAHTTFPVPKIALPIGISFFTFQSISYVIDVYREKGKALKNPLDVGLYVALFPQLIAGPIVRYETIANEIHGRKETESDFASGIVRFIIGLSKKVLLANQFALIADKVYNTGAGNISVAFAWLGAIAYMLQIYFDFSGYSDMAIGLGRMFGFHFNENFNLPYTAKSVSDFWRRWHISLSTWFRDYVYFPMGGSRVNSKLKLGRNLLIVWLLTGIWHGANWTFIVWGLYFGVILIIEKFTGLDKWMEKSKVIGHLYTLLLVIISWVLFRAANIGEAINFIKAMFGMENGILVGDLASFYISESVMLLVIGVIASMPVAKWMKKLYVQENQIIQQCNRVLAMSVLGILFFVAVAYLVKGTYNPFIYFNF</sequence>
<proteinExistence type="inferred from homology"/>
<feature type="transmembrane region" description="Helical" evidence="8">
    <location>
        <begin position="223"/>
        <end position="241"/>
    </location>
</feature>
<evidence type="ECO:0000256" key="6">
    <source>
        <dbReference type="ARBA" id="ARBA00023136"/>
    </source>
</evidence>
<dbReference type="InterPro" id="IPR028362">
    <property type="entry name" value="AlgI"/>
</dbReference>
<evidence type="ECO:0000256" key="5">
    <source>
        <dbReference type="ARBA" id="ARBA00022989"/>
    </source>
</evidence>
<dbReference type="Proteomes" id="UP000008467">
    <property type="component" value="Chromosome"/>
</dbReference>
<organism evidence="9 10">
    <name type="scientific">Cellulosilyticum lentocellum (strain ATCC 49066 / DSM 5427 / NCIMB 11756 / RHM5)</name>
    <name type="common">Clostridium lentocellum</name>
    <dbReference type="NCBI Taxonomy" id="642492"/>
    <lineage>
        <taxon>Bacteria</taxon>
        <taxon>Bacillati</taxon>
        <taxon>Bacillota</taxon>
        <taxon>Clostridia</taxon>
        <taxon>Lachnospirales</taxon>
        <taxon>Cellulosilyticaceae</taxon>
        <taxon>Cellulosilyticum</taxon>
    </lineage>
</organism>
<evidence type="ECO:0000256" key="8">
    <source>
        <dbReference type="SAM" id="Phobius"/>
    </source>
</evidence>
<dbReference type="GO" id="GO:0005886">
    <property type="term" value="C:plasma membrane"/>
    <property type="evidence" value="ECO:0007669"/>
    <property type="project" value="UniProtKB-SubCell"/>
</dbReference>
<dbReference type="Pfam" id="PF03062">
    <property type="entry name" value="MBOAT"/>
    <property type="match status" value="1"/>
</dbReference>
<evidence type="ECO:0000256" key="7">
    <source>
        <dbReference type="PIRNR" id="PIRNR016636"/>
    </source>
</evidence>
<dbReference type="PIRSF" id="PIRSF500217">
    <property type="entry name" value="AlgI"/>
    <property type="match status" value="1"/>
</dbReference>
<evidence type="ECO:0000256" key="2">
    <source>
        <dbReference type="ARBA" id="ARBA00010323"/>
    </source>
</evidence>
<keyword evidence="6 7" id="KW-0472">Membrane</keyword>
<gene>
    <name evidence="9" type="ordered locus">Clole_3068</name>
</gene>
<keyword evidence="5 8" id="KW-1133">Transmembrane helix</keyword>
<feature type="transmembrane region" description="Helical" evidence="8">
    <location>
        <begin position="118"/>
        <end position="140"/>
    </location>
</feature>
<feature type="transmembrane region" description="Helical" evidence="8">
    <location>
        <begin position="6"/>
        <end position="23"/>
    </location>
</feature>
<dbReference type="STRING" id="642492.Clole_3068"/>
<evidence type="ECO:0000256" key="3">
    <source>
        <dbReference type="ARBA" id="ARBA00022475"/>
    </source>
</evidence>
<dbReference type="InterPro" id="IPR004299">
    <property type="entry name" value="MBOAT_fam"/>
</dbReference>
<accession>F2JNI8</accession>
<dbReference type="PIRSF" id="PIRSF016636">
    <property type="entry name" value="AlgI_DltB"/>
    <property type="match status" value="1"/>
</dbReference>
<dbReference type="eggNOG" id="COG1696">
    <property type="taxonomic scope" value="Bacteria"/>
</dbReference>
<reference evidence="9 10" key="1">
    <citation type="journal article" date="2011" name="J. Bacteriol.">
        <title>Complete genome sequence of the cellulose-degrading bacterium Cellulosilyticum lentocellum.</title>
        <authorList>
            <consortium name="US DOE Joint Genome Institute"/>
            <person name="Miller D.A."/>
            <person name="Suen G."/>
            <person name="Bruce D."/>
            <person name="Copeland A."/>
            <person name="Cheng J.F."/>
            <person name="Detter C."/>
            <person name="Goodwin L.A."/>
            <person name="Han C.S."/>
            <person name="Hauser L.J."/>
            <person name="Land M.L."/>
            <person name="Lapidus A."/>
            <person name="Lucas S."/>
            <person name="Meincke L."/>
            <person name="Pitluck S."/>
            <person name="Tapia R."/>
            <person name="Teshima H."/>
            <person name="Woyke T."/>
            <person name="Fox B.G."/>
            <person name="Angert E.R."/>
            <person name="Currie C.R."/>
        </authorList>
    </citation>
    <scope>NUCLEOTIDE SEQUENCE [LARGE SCALE GENOMIC DNA]</scope>
    <source>
        <strain evidence="10">ATCC 49066 / DSM 5427 / NCIMB 11756 / RHM5</strain>
    </source>
</reference>
<dbReference type="PANTHER" id="PTHR13285:SF18">
    <property type="entry name" value="PROTEIN-CYSTEINE N-PALMITOYLTRANSFERASE RASP"/>
    <property type="match status" value="1"/>
</dbReference>
<comment type="subcellular location">
    <subcellularLocation>
        <location evidence="1">Cell membrane</location>
        <topology evidence="1">Multi-pass membrane protein</topology>
    </subcellularLocation>
</comment>
<name>F2JNI8_CELLD</name>
<dbReference type="GO" id="GO:0042121">
    <property type="term" value="P:alginic acid biosynthetic process"/>
    <property type="evidence" value="ECO:0007669"/>
    <property type="project" value="InterPro"/>
</dbReference>
<feature type="transmembrane region" description="Helical" evidence="8">
    <location>
        <begin position="313"/>
        <end position="341"/>
    </location>
</feature>
<feature type="transmembrane region" description="Helical" evidence="8">
    <location>
        <begin position="51"/>
        <end position="67"/>
    </location>
</feature>
<dbReference type="InterPro" id="IPR051085">
    <property type="entry name" value="MB_O-acyltransferase"/>
</dbReference>
<evidence type="ECO:0000313" key="10">
    <source>
        <dbReference type="Proteomes" id="UP000008467"/>
    </source>
</evidence>
<dbReference type="RefSeq" id="WP_013658043.1">
    <property type="nucleotide sequence ID" value="NC_015275.1"/>
</dbReference>
<dbReference type="KEGG" id="cle:Clole_3068"/>
<dbReference type="InterPro" id="IPR024194">
    <property type="entry name" value="Ac/AlaTfrase_AlgI/DltB"/>
</dbReference>
<dbReference type="PANTHER" id="PTHR13285">
    <property type="entry name" value="ACYLTRANSFERASE"/>
    <property type="match status" value="1"/>
</dbReference>